<evidence type="ECO:0000256" key="6">
    <source>
        <dbReference type="SAM" id="MobiDB-lite"/>
    </source>
</evidence>
<accession>A0A553MYF6</accession>
<comment type="subcellular location">
    <subcellularLocation>
        <location evidence="1">Nucleus</location>
    </subcellularLocation>
</comment>
<organism evidence="7 8">
    <name type="scientific">Danionella cerebrum</name>
    <dbReference type="NCBI Taxonomy" id="2873325"/>
    <lineage>
        <taxon>Eukaryota</taxon>
        <taxon>Metazoa</taxon>
        <taxon>Chordata</taxon>
        <taxon>Craniata</taxon>
        <taxon>Vertebrata</taxon>
        <taxon>Euteleostomi</taxon>
        <taxon>Actinopterygii</taxon>
        <taxon>Neopterygii</taxon>
        <taxon>Teleostei</taxon>
        <taxon>Ostariophysi</taxon>
        <taxon>Cypriniformes</taxon>
        <taxon>Danionidae</taxon>
        <taxon>Danioninae</taxon>
        <taxon>Danionella</taxon>
    </lineage>
</organism>
<gene>
    <name evidence="7" type="ORF">DNTS_017413</name>
</gene>
<feature type="region of interest" description="Disordered" evidence="6">
    <location>
        <begin position="96"/>
        <end position="124"/>
    </location>
</feature>
<feature type="region of interest" description="Disordered" evidence="6">
    <location>
        <begin position="158"/>
        <end position="181"/>
    </location>
</feature>
<comment type="caution">
    <text evidence="7">The sequence shown here is derived from an EMBL/GenBank/DDBJ whole genome shotgun (WGS) entry which is preliminary data.</text>
</comment>
<evidence type="ECO:0000256" key="2">
    <source>
        <dbReference type="ARBA" id="ARBA00023015"/>
    </source>
</evidence>
<feature type="region of interest" description="Disordered" evidence="6">
    <location>
        <begin position="225"/>
        <end position="252"/>
    </location>
</feature>
<dbReference type="InterPro" id="IPR011520">
    <property type="entry name" value="Vg_fam"/>
</dbReference>
<comment type="similarity">
    <text evidence="5">Belongs to the vestigial family.</text>
</comment>
<dbReference type="PANTHER" id="PTHR15950">
    <property type="entry name" value="TRANSCRIPTION COFACTOR VESTIGIAL-LIKE PROTEIN"/>
    <property type="match status" value="1"/>
</dbReference>
<name>A0A553MYF6_9TELE</name>
<dbReference type="OrthoDB" id="10069705at2759"/>
<dbReference type="PANTHER" id="PTHR15950:SF17">
    <property type="entry name" value="TRANSCRIPTION COFACTOR VESTIGIAL-LIKE PROTEIN 2"/>
    <property type="match status" value="1"/>
</dbReference>
<dbReference type="AlphaFoldDB" id="A0A553MYF6"/>
<evidence type="ECO:0000313" key="7">
    <source>
        <dbReference type="EMBL" id="TRY58202.1"/>
    </source>
</evidence>
<keyword evidence="4" id="KW-0539">Nucleus</keyword>
<dbReference type="GO" id="GO:0006355">
    <property type="term" value="P:regulation of DNA-templated transcription"/>
    <property type="evidence" value="ECO:0007669"/>
    <property type="project" value="InterPro"/>
</dbReference>
<evidence type="ECO:0000256" key="4">
    <source>
        <dbReference type="ARBA" id="ARBA00023242"/>
    </source>
</evidence>
<dbReference type="Pfam" id="PF07545">
    <property type="entry name" value="Vg_Tdu"/>
    <property type="match status" value="1"/>
</dbReference>
<keyword evidence="8" id="KW-1185">Reference proteome</keyword>
<dbReference type="GO" id="GO:0005634">
    <property type="term" value="C:nucleus"/>
    <property type="evidence" value="ECO:0007669"/>
    <property type="project" value="UniProtKB-SubCell"/>
</dbReference>
<proteinExistence type="inferred from homology"/>
<feature type="compositionally biased region" description="Basic and acidic residues" evidence="6">
    <location>
        <begin position="112"/>
        <end position="124"/>
    </location>
</feature>
<evidence type="ECO:0000256" key="5">
    <source>
        <dbReference type="ARBA" id="ARBA00025784"/>
    </source>
</evidence>
<evidence type="ECO:0000313" key="8">
    <source>
        <dbReference type="Proteomes" id="UP000316079"/>
    </source>
</evidence>
<evidence type="ECO:0000256" key="1">
    <source>
        <dbReference type="ARBA" id="ARBA00004123"/>
    </source>
</evidence>
<keyword evidence="3" id="KW-0804">Transcription</keyword>
<evidence type="ECO:0000256" key="3">
    <source>
        <dbReference type="ARBA" id="ARBA00023163"/>
    </source>
</evidence>
<protein>
    <recommendedName>
        <fullName evidence="9">Transcription cofactor vestigial-like protein 2</fullName>
    </recommendedName>
</protein>
<evidence type="ECO:0008006" key="9">
    <source>
        <dbReference type="Google" id="ProtNLM"/>
    </source>
</evidence>
<dbReference type="Proteomes" id="UP000316079">
    <property type="component" value="Unassembled WGS sequence"/>
</dbReference>
<sequence>MSLLHLVSKYGHYEGTVTGGLCGKLMATEKGKKDGPAASVSTGVRLQALRGLGDLRCLDVMYQVYGPPQPYFAAAYTPYHHQKLAFYSKMQESPETVSGSSSSFSSLPGPPIKEEDCGREKDQPPEAEYISSRCVLFTYFQGDISSVVDEHFSRALSQSSSYAPGSTNTKTARGSSSWRDGSFPMSQRSFPASFWNSAYQPSVPLSSALGSSHTDLPFPTDPYSSASLHSHLHQTPPEPWHPSHHHHHPYSLSQGSAYPRASVHDMYGSHFDPRYSSLLVPSVRQHRLASSSVPAAGGSPCDISKSEAGSSAWSGAFAAASSSEMSLNMETGLQSQDKSKDLYWF</sequence>
<reference evidence="7 8" key="1">
    <citation type="journal article" date="2019" name="Sci. Data">
        <title>Hybrid genome assembly and annotation of Danionella translucida.</title>
        <authorList>
            <person name="Kadobianskyi M."/>
            <person name="Schulze L."/>
            <person name="Schuelke M."/>
            <person name="Judkewitz B."/>
        </authorList>
    </citation>
    <scope>NUCLEOTIDE SEQUENCE [LARGE SCALE GENOMIC DNA]</scope>
    <source>
        <strain evidence="7 8">Bolton</strain>
    </source>
</reference>
<dbReference type="EMBL" id="SRMA01027202">
    <property type="protein sequence ID" value="TRY58202.1"/>
    <property type="molecule type" value="Genomic_DNA"/>
</dbReference>
<keyword evidence="2" id="KW-0805">Transcription regulation</keyword>